<reference evidence="2 3" key="1">
    <citation type="journal article" date="2014" name="PLoS Genet.">
        <title>Phylogenetically driven sequencing of extremely halophilic archaea reveals strategies for static and dynamic osmo-response.</title>
        <authorList>
            <person name="Becker E.A."/>
            <person name="Seitzer P.M."/>
            <person name="Tritt A."/>
            <person name="Larsen D."/>
            <person name="Krusor M."/>
            <person name="Yao A.I."/>
            <person name="Wu D."/>
            <person name="Madern D."/>
            <person name="Eisen J.A."/>
            <person name="Darling A.E."/>
            <person name="Facciotti M.T."/>
        </authorList>
    </citation>
    <scope>NUCLEOTIDE SEQUENCE [LARGE SCALE GENOMIC DNA]</scope>
    <source>
        <strain evidence="2 3">JCM 13560</strain>
    </source>
</reference>
<feature type="transmembrane region" description="Helical" evidence="1">
    <location>
        <begin position="16"/>
        <end position="36"/>
    </location>
</feature>
<feature type="transmembrane region" description="Helical" evidence="1">
    <location>
        <begin position="48"/>
        <end position="70"/>
    </location>
</feature>
<feature type="transmembrane region" description="Helical" evidence="1">
    <location>
        <begin position="90"/>
        <end position="113"/>
    </location>
</feature>
<organism evidence="2 3">
    <name type="scientific">Halorubrum aidingense JCM 13560</name>
    <dbReference type="NCBI Taxonomy" id="1230454"/>
    <lineage>
        <taxon>Archaea</taxon>
        <taxon>Methanobacteriati</taxon>
        <taxon>Methanobacteriota</taxon>
        <taxon>Stenosarchaea group</taxon>
        <taxon>Halobacteria</taxon>
        <taxon>Halobacteriales</taxon>
        <taxon>Haloferacaceae</taxon>
        <taxon>Halorubrum</taxon>
    </lineage>
</organism>
<feature type="transmembrane region" description="Helical" evidence="1">
    <location>
        <begin position="133"/>
        <end position="164"/>
    </location>
</feature>
<evidence type="ECO:0000256" key="1">
    <source>
        <dbReference type="SAM" id="Phobius"/>
    </source>
</evidence>
<dbReference type="EMBL" id="AOJI01000024">
    <property type="protein sequence ID" value="EMA66946.1"/>
    <property type="molecule type" value="Genomic_DNA"/>
</dbReference>
<proteinExistence type="predicted"/>
<accession>M0PA96</accession>
<evidence type="ECO:0000313" key="3">
    <source>
        <dbReference type="Proteomes" id="UP000011575"/>
    </source>
</evidence>
<sequence length="174" mass="18872">MAAWHRNVRRWRRQDIGTGIVAASAALVASLCYQLVLEVSPSQLTADAQYWTGYAPQFTVVAGFVVGLFLWRRVMSQVSTPKQGAIAGGLLALCIVVLVPVLVAVYVLLFPLLLSVITGQEFQYALQSYPAPLWAAVGVARTVATAWSPLVSVVLVPIGALAGWTSQRRCRFSR</sequence>
<evidence type="ECO:0000313" key="2">
    <source>
        <dbReference type="EMBL" id="EMA66946.1"/>
    </source>
</evidence>
<comment type="caution">
    <text evidence="2">The sequence shown here is derived from an EMBL/GenBank/DDBJ whole genome shotgun (WGS) entry which is preliminary data.</text>
</comment>
<dbReference type="Proteomes" id="UP000011575">
    <property type="component" value="Unassembled WGS sequence"/>
</dbReference>
<name>M0PA96_9EURY</name>
<dbReference type="AlphaFoldDB" id="M0PA96"/>
<keyword evidence="3" id="KW-1185">Reference proteome</keyword>
<keyword evidence="1" id="KW-1133">Transmembrane helix</keyword>
<gene>
    <name evidence="2" type="ORF">C461_09317</name>
</gene>
<protein>
    <submittedName>
        <fullName evidence="2">Uncharacterized protein</fullName>
    </submittedName>
</protein>
<keyword evidence="1" id="KW-0472">Membrane</keyword>
<keyword evidence="1" id="KW-0812">Transmembrane</keyword>